<dbReference type="PANTHER" id="PTHR45646">
    <property type="entry name" value="SERINE/THREONINE-PROTEIN KINASE DOA-RELATED"/>
    <property type="match status" value="1"/>
</dbReference>
<feature type="compositionally biased region" description="Polar residues" evidence="7">
    <location>
        <begin position="511"/>
        <end position="526"/>
    </location>
</feature>
<organism evidence="10 11">
    <name type="scientific">Trypanosoma cruzi marinkellei</name>
    <dbReference type="NCBI Taxonomy" id="85056"/>
    <lineage>
        <taxon>Eukaryota</taxon>
        <taxon>Discoba</taxon>
        <taxon>Euglenozoa</taxon>
        <taxon>Kinetoplastea</taxon>
        <taxon>Metakinetoplastina</taxon>
        <taxon>Trypanosomatida</taxon>
        <taxon>Trypanosomatidae</taxon>
        <taxon>Trypanosoma</taxon>
        <taxon>Schizotrypanum</taxon>
    </lineage>
</organism>
<dbReference type="InterPro" id="IPR051175">
    <property type="entry name" value="CLK_kinases"/>
</dbReference>
<evidence type="ECO:0000256" key="3">
    <source>
        <dbReference type="ARBA" id="ARBA00022741"/>
    </source>
</evidence>
<evidence type="ECO:0000256" key="1">
    <source>
        <dbReference type="ARBA" id="ARBA00022527"/>
    </source>
</evidence>
<dbReference type="PANTHER" id="PTHR45646:SF11">
    <property type="entry name" value="SERINE_THREONINE-PROTEIN KINASE DOA"/>
    <property type="match status" value="1"/>
</dbReference>
<dbReference type="GO" id="GO:0005524">
    <property type="term" value="F:ATP binding"/>
    <property type="evidence" value="ECO:0007669"/>
    <property type="project" value="UniProtKB-UniRule"/>
</dbReference>
<feature type="region of interest" description="Disordered" evidence="7">
    <location>
        <begin position="604"/>
        <end position="645"/>
    </location>
</feature>
<dbReference type="Proteomes" id="UP000007350">
    <property type="component" value="Unassembled WGS sequence"/>
</dbReference>
<feature type="compositionally biased region" description="Polar residues" evidence="7">
    <location>
        <begin position="621"/>
        <end position="639"/>
    </location>
</feature>
<dbReference type="PROSITE" id="PS50011">
    <property type="entry name" value="PROTEIN_KINASE_DOM"/>
    <property type="match status" value="1"/>
</dbReference>
<evidence type="ECO:0000259" key="9">
    <source>
        <dbReference type="PROSITE" id="PS50011"/>
    </source>
</evidence>
<dbReference type="InterPro" id="IPR011009">
    <property type="entry name" value="Kinase-like_dom_sf"/>
</dbReference>
<dbReference type="Gene3D" id="3.30.200.20">
    <property type="entry name" value="Phosphorylase Kinase, domain 1"/>
    <property type="match status" value="1"/>
</dbReference>
<evidence type="ECO:0000256" key="4">
    <source>
        <dbReference type="ARBA" id="ARBA00022777"/>
    </source>
</evidence>
<comment type="caution">
    <text evidence="10">The sequence shown here is derived from an EMBL/GenBank/DDBJ whole genome shotgun (WGS) entry which is preliminary data.</text>
</comment>
<dbReference type="AlphaFoldDB" id="K2MHQ6"/>
<gene>
    <name evidence="10" type="ORF">MOQ_009659</name>
</gene>
<feature type="binding site" evidence="6">
    <location>
        <position position="106"/>
    </location>
    <ligand>
        <name>ATP</name>
        <dbReference type="ChEBI" id="CHEBI:30616"/>
    </ligand>
</feature>
<protein>
    <submittedName>
        <fullName evidence="10">Protein kinase, putative</fullName>
    </submittedName>
</protein>
<sequence>MAAISLLLGRLWNVLFFPFFIFFLDWTVFFFSFLFFLWRGVAKSGHIIPSTMSLSKGEHLKLYEGDLIDSRFRVLRELGAGNFSKVYCCHDVTRQRDVKRALVAVKVVKRDYVEDAYFERDMLDIFRRKHAEGPMVCRMMEFFEWRKCPVIVMSMHGPSLRTRRLGFKNAVVTRTKLVQLAYSLLTTLRYIHFDCQMVHTDMKPENILLADLDAPKNSLGSQWVVCDFGSASLWRMDRLDADLISTRPYRAPEVVLGNPWFYAADMWSMGCILFEVATGQRLFDVRDDVTHLQLMEKRLGPIPALFTRDAKYSAKYFTSSGGFLAESESIRAGKVSSRKLKDVFSDDPELYDLISAMLIYDPMKRLTAKEGLQHSIFDGIHLLSKKTDVIDSNGHTLNGNPVAFSPSVLNGHFEGKLDTGAKHLEVLSGVGGKIVTRRGSSVPAMSIDNNIGLNPHPPSRLGLKFVGKAPRVEGTTSRAFIFPKARSPDSSVVNVEPPRCPTPEKGEKKSTVNSHPSGSVASSHGNDQTHKTRRFPVVYASPIDMSADNEAVLEGTNKLCEKSVPASSSNTSEGDSLIRNPPGSLPIVIPTPEVMSSADCFSEYTDPHREREQPPLEAADISQSEKSLGVSQVDDTTGAGSPLGPLTHVINMNGIVLPTEHESEMNVGNVSRLFPSHPLSCFSNTFNSFDVQAAKSDSDWKDLTRKSALHPLATREMKGGYNSLTVHPVHTSVNELTWPSSSILRPSTSTLPPYNAPTTRKQSLPLNLADVMGSPKTVHTRNLVKGGNVRVRILSNGTQGTVMPRVILKNSFEGTAMKSTQKLLPSPTVRNVGQQYRSGAMNSLTGLPRAGSSQSMSLRANTIKVRRRSDTHITMPKNINAVRSRTNHPNSQEITFQKSNYILKNGSSVAGRGTLMDMGTVSSETSSMFAPKLTTSTGVVSTQFSSFNSVNPTVSEVPQKRRPSVDIRPTHSQLIQRNVVSSGKTGICVKNPPGQEYLNQSDVLQAMQSNGGRDDDMFVNGVTAGMDGNATQQMGAMMSTVEHASCEMRAPHMTRHFPTVQAPE</sequence>
<feature type="compositionally biased region" description="Polar residues" evidence="7">
    <location>
        <begin position="565"/>
        <end position="574"/>
    </location>
</feature>
<evidence type="ECO:0000256" key="8">
    <source>
        <dbReference type="SAM" id="Phobius"/>
    </source>
</evidence>
<feature type="region of interest" description="Disordered" evidence="7">
    <location>
        <begin position="487"/>
        <end position="532"/>
    </location>
</feature>
<evidence type="ECO:0000256" key="6">
    <source>
        <dbReference type="PROSITE-ProRule" id="PRU10141"/>
    </source>
</evidence>
<name>K2MHQ6_TRYCR</name>
<dbReference type="EMBL" id="AHKC01020241">
    <property type="protein sequence ID" value="EKF26640.1"/>
    <property type="molecule type" value="Genomic_DNA"/>
</dbReference>
<evidence type="ECO:0000256" key="2">
    <source>
        <dbReference type="ARBA" id="ARBA00022679"/>
    </source>
</evidence>
<keyword evidence="5 6" id="KW-0067">ATP-binding</keyword>
<dbReference type="InterPro" id="IPR017441">
    <property type="entry name" value="Protein_kinase_ATP_BS"/>
</dbReference>
<dbReference type="Gene3D" id="1.10.510.10">
    <property type="entry name" value="Transferase(Phosphotransferase) domain 1"/>
    <property type="match status" value="1"/>
</dbReference>
<keyword evidence="3 6" id="KW-0547">Nucleotide-binding</keyword>
<reference evidence="10 11" key="1">
    <citation type="journal article" date="2012" name="BMC Genomics">
        <title>Comparative genomic analysis of human infective Trypanosoma cruzi lineages with the bat-restricted subspecies T. cruzi marinkellei.</title>
        <authorList>
            <person name="Franzen O."/>
            <person name="Talavera-Lopez C."/>
            <person name="Ochaya S."/>
            <person name="Butler C.E."/>
            <person name="Messenger L.A."/>
            <person name="Lewis M.D."/>
            <person name="Llewellyn M.S."/>
            <person name="Marinkelle C.J."/>
            <person name="Tyler K.M."/>
            <person name="Miles M.A."/>
            <person name="Andersson B."/>
        </authorList>
    </citation>
    <scope>NUCLEOTIDE SEQUENCE [LARGE SCALE GENOMIC DNA]</scope>
    <source>
        <strain evidence="10 11">B7</strain>
    </source>
</reference>
<dbReference type="PROSITE" id="PS00107">
    <property type="entry name" value="PROTEIN_KINASE_ATP"/>
    <property type="match status" value="1"/>
</dbReference>
<evidence type="ECO:0000256" key="5">
    <source>
        <dbReference type="ARBA" id="ARBA00022840"/>
    </source>
</evidence>
<dbReference type="InterPro" id="IPR008271">
    <property type="entry name" value="Ser/Thr_kinase_AS"/>
</dbReference>
<dbReference type="PROSITE" id="PS00108">
    <property type="entry name" value="PROTEIN_KINASE_ST"/>
    <property type="match status" value="1"/>
</dbReference>
<evidence type="ECO:0000256" key="7">
    <source>
        <dbReference type="SAM" id="MobiDB-lite"/>
    </source>
</evidence>
<keyword evidence="8" id="KW-0472">Membrane</keyword>
<feature type="domain" description="Protein kinase" evidence="9">
    <location>
        <begin position="72"/>
        <end position="377"/>
    </location>
</feature>
<keyword evidence="8" id="KW-1133">Transmembrane helix</keyword>
<keyword evidence="4 10" id="KW-0418">Kinase</keyword>
<keyword evidence="2" id="KW-0808">Transferase</keyword>
<feature type="region of interest" description="Disordered" evidence="7">
    <location>
        <begin position="562"/>
        <end position="584"/>
    </location>
</feature>
<keyword evidence="1" id="KW-0723">Serine/threonine-protein kinase</keyword>
<evidence type="ECO:0000313" key="10">
    <source>
        <dbReference type="EMBL" id="EKF26640.1"/>
    </source>
</evidence>
<dbReference type="GO" id="GO:0004674">
    <property type="term" value="F:protein serine/threonine kinase activity"/>
    <property type="evidence" value="ECO:0007669"/>
    <property type="project" value="UniProtKB-KW"/>
</dbReference>
<dbReference type="SMART" id="SM00220">
    <property type="entry name" value="S_TKc"/>
    <property type="match status" value="1"/>
</dbReference>
<feature type="compositionally biased region" description="Basic and acidic residues" evidence="7">
    <location>
        <begin position="605"/>
        <end position="614"/>
    </location>
</feature>
<dbReference type="OrthoDB" id="266976at2759"/>
<keyword evidence="8" id="KW-0812">Transmembrane</keyword>
<dbReference type="Pfam" id="PF00069">
    <property type="entry name" value="Pkinase"/>
    <property type="match status" value="1"/>
</dbReference>
<keyword evidence="11" id="KW-1185">Reference proteome</keyword>
<proteinExistence type="predicted"/>
<accession>K2MHQ6</accession>
<dbReference type="SUPFAM" id="SSF56112">
    <property type="entry name" value="Protein kinase-like (PK-like)"/>
    <property type="match status" value="1"/>
</dbReference>
<feature type="transmembrane region" description="Helical" evidence="8">
    <location>
        <begin position="12"/>
        <end position="38"/>
    </location>
</feature>
<evidence type="ECO:0000313" key="11">
    <source>
        <dbReference type="Proteomes" id="UP000007350"/>
    </source>
</evidence>
<dbReference type="InterPro" id="IPR000719">
    <property type="entry name" value="Prot_kinase_dom"/>
</dbReference>
<dbReference type="GO" id="GO:0005634">
    <property type="term" value="C:nucleus"/>
    <property type="evidence" value="ECO:0007669"/>
    <property type="project" value="TreeGrafter"/>
</dbReference>